<reference evidence="1 2" key="1">
    <citation type="submission" date="2019-08" db="EMBL/GenBank/DDBJ databases">
        <title>Ulvibacter marinistellae sp. nov., isolated from a starfish, Patiria pectinifera.</title>
        <authorList>
            <person name="Kawano K."/>
            <person name="Ushijima N."/>
            <person name="Kihara M."/>
            <person name="Itoh H."/>
        </authorList>
    </citation>
    <scope>NUCLEOTIDE SEQUENCE [LARGE SCALE GENOMIC DNA]</scope>
    <source>
        <strain evidence="1 2">KK4</strain>
    </source>
</reference>
<accession>A0A5J4FS76</accession>
<proteinExistence type="predicted"/>
<comment type="caution">
    <text evidence="1">The sequence shown here is derived from an EMBL/GenBank/DDBJ whole genome shotgun (WGS) entry which is preliminary data.</text>
</comment>
<keyword evidence="2" id="KW-1185">Reference proteome</keyword>
<dbReference type="EMBL" id="BKCF01000001">
    <property type="protein sequence ID" value="GEQ84747.1"/>
    <property type="molecule type" value="Genomic_DNA"/>
</dbReference>
<dbReference type="AlphaFoldDB" id="A0A5J4FS76"/>
<name>A0A5J4FS76_9FLAO</name>
<organism evidence="1 2">
    <name type="scientific">Patiriisocius marinistellae</name>
    <dbReference type="NCBI Taxonomy" id="2494560"/>
    <lineage>
        <taxon>Bacteria</taxon>
        <taxon>Pseudomonadati</taxon>
        <taxon>Bacteroidota</taxon>
        <taxon>Flavobacteriia</taxon>
        <taxon>Flavobacteriales</taxon>
        <taxon>Flavobacteriaceae</taxon>
        <taxon>Patiriisocius</taxon>
    </lineage>
</organism>
<evidence type="ECO:0000313" key="1">
    <source>
        <dbReference type="EMBL" id="GEQ84747.1"/>
    </source>
</evidence>
<protein>
    <submittedName>
        <fullName evidence="1">Uncharacterized protein</fullName>
    </submittedName>
</protein>
<gene>
    <name evidence="1" type="ORF">ULMS_02550</name>
</gene>
<sequence>MASCENIENQNEENSQNQNLENTFFGNKTYQFPLISPEAINYVSDWAVFEDFRTEAFEINGNNINQLKAGSERLVARVDSLIKKIPDTLDTQQIYSRVLVVKTRASLLFQEVNRVEVDSISVQQHISEMNIATSNLITQINGKFEKDAIDFERTDNEKKELELQKKKADSIFKAELKDNQN</sequence>
<dbReference type="Proteomes" id="UP000326994">
    <property type="component" value="Unassembled WGS sequence"/>
</dbReference>
<evidence type="ECO:0000313" key="2">
    <source>
        <dbReference type="Proteomes" id="UP000326994"/>
    </source>
</evidence>